<name>E0VAV9_PEDHC</name>
<accession>E0VAV9</accession>
<keyword evidence="5" id="KW-1185">Reference proteome</keyword>
<dbReference type="GO" id="GO:0005794">
    <property type="term" value="C:Golgi apparatus"/>
    <property type="evidence" value="ECO:0007669"/>
    <property type="project" value="TreeGrafter"/>
</dbReference>
<protein>
    <submittedName>
        <fullName evidence="3 4">D-glucuronyl C5 epimerase, putative</fullName>
    </submittedName>
</protein>
<dbReference type="KEGG" id="phu:Phum_PHUM045460"/>
<dbReference type="STRING" id="121224.E0VAV9"/>
<evidence type="ECO:0000259" key="2">
    <source>
        <dbReference type="Pfam" id="PF21174"/>
    </source>
</evidence>
<dbReference type="RefSeq" id="XP_002423253.1">
    <property type="nucleotide sequence ID" value="XM_002423208.1"/>
</dbReference>
<dbReference type="Pfam" id="PF21174">
    <property type="entry name" value="Glce_b_sandwich"/>
    <property type="match status" value="1"/>
</dbReference>
<evidence type="ECO:0000313" key="3">
    <source>
        <dbReference type="EMBL" id="EEB10515.1"/>
    </source>
</evidence>
<reference evidence="3" key="1">
    <citation type="submission" date="2007-04" db="EMBL/GenBank/DDBJ databases">
        <title>Annotation of Pediculus humanus corporis strain USDA.</title>
        <authorList>
            <person name="Kirkness E."/>
            <person name="Hannick L."/>
            <person name="Hass B."/>
            <person name="Bruggner R."/>
            <person name="Lawson D."/>
            <person name="Bidwell S."/>
            <person name="Joardar V."/>
            <person name="Caler E."/>
            <person name="Walenz B."/>
            <person name="Inman J."/>
            <person name="Schobel S."/>
            <person name="Galinsky K."/>
            <person name="Amedeo P."/>
            <person name="Strausberg R."/>
        </authorList>
    </citation>
    <scope>NUCLEOTIDE SEQUENCE</scope>
    <source>
        <strain evidence="3">USDA</strain>
    </source>
</reference>
<dbReference type="PANTHER" id="PTHR13174">
    <property type="entry name" value="D-GLUCURONYL C5-EPIMERASE"/>
    <property type="match status" value="1"/>
</dbReference>
<dbReference type="Proteomes" id="UP000009046">
    <property type="component" value="Unassembled WGS sequence"/>
</dbReference>
<dbReference type="eggNOG" id="KOG3760">
    <property type="taxonomic scope" value="Eukaryota"/>
</dbReference>
<dbReference type="EMBL" id="DS235016">
    <property type="protein sequence ID" value="EEB10515.1"/>
    <property type="molecule type" value="Genomic_DNA"/>
</dbReference>
<dbReference type="AlphaFoldDB" id="E0VAV9"/>
<reference evidence="3" key="2">
    <citation type="submission" date="2007-04" db="EMBL/GenBank/DDBJ databases">
        <title>The genome of the human body louse.</title>
        <authorList>
            <consortium name="The Human Body Louse Genome Consortium"/>
            <person name="Kirkness E."/>
            <person name="Walenz B."/>
            <person name="Hass B."/>
            <person name="Bruggner R."/>
            <person name="Strausberg R."/>
        </authorList>
    </citation>
    <scope>NUCLEOTIDE SEQUENCE</scope>
    <source>
        <strain evidence="3">USDA</strain>
    </source>
</reference>
<evidence type="ECO:0000313" key="4">
    <source>
        <dbReference type="EnsemblMetazoa" id="PHUM045460-PA"/>
    </source>
</evidence>
<dbReference type="InParanoid" id="E0VAV9"/>
<keyword evidence="1" id="KW-0812">Transmembrane</keyword>
<dbReference type="GO" id="GO:0015012">
    <property type="term" value="P:heparan sulfate proteoglycan biosynthetic process"/>
    <property type="evidence" value="ECO:0007669"/>
    <property type="project" value="InterPro"/>
</dbReference>
<evidence type="ECO:0000313" key="5">
    <source>
        <dbReference type="Proteomes" id="UP000009046"/>
    </source>
</evidence>
<dbReference type="EnsemblMetazoa" id="PHUM045460-RA">
    <property type="protein sequence ID" value="PHUM045460-PA"/>
    <property type="gene ID" value="PHUM045460"/>
</dbReference>
<gene>
    <name evidence="4" type="primary">8232712</name>
    <name evidence="3" type="ORF">Phum_PHUM045460</name>
</gene>
<keyword evidence="1" id="KW-0472">Membrane</keyword>
<evidence type="ECO:0000256" key="1">
    <source>
        <dbReference type="SAM" id="Phobius"/>
    </source>
</evidence>
<dbReference type="EMBL" id="AAZO01000531">
    <property type="status" value="NOT_ANNOTATED_CDS"/>
    <property type="molecule type" value="Genomic_DNA"/>
</dbReference>
<dbReference type="HOGENOM" id="CLU_937826_0_0_1"/>
<dbReference type="CTD" id="8232712"/>
<feature type="domain" description="D-glucuronyl C5-epimerase beta-sandwich" evidence="2">
    <location>
        <begin position="222"/>
        <end position="287"/>
    </location>
</feature>
<dbReference type="InterPro" id="IPR059154">
    <property type="entry name" value="Glce_b_sandwich"/>
</dbReference>
<dbReference type="PANTHER" id="PTHR13174:SF3">
    <property type="entry name" value="D-GLUCURONYL C5-EPIMERASE"/>
    <property type="match status" value="1"/>
</dbReference>
<sequence>MRVYIRIFLMLLSLSAIFVILSFWTKCSDLKYSMHKLNPKFGMFEDQAYSSQVEKLGSGFEEIECVINQEYSVSCRKEGEEVYLPFTFLHKYFEVYGKLANYDGLEKFEWSHTYSRVNNPKGKYNPRGIFMYFDKYNVESRDRVKCLSAIEGVPISTQWESKGYYYPTQIAQFGLSHYSKNLTEPEPKRKVIEDGDKKLANWIKSGPDANFFRKVQENSENVVLEFQTLGTVTSHIFLKLDHVVDLILQLDIKLSSNSSLIVSLQSRDNKELFYLHYISSDEHISAEVCYLFCILMN</sequence>
<dbReference type="GeneID" id="8232712"/>
<dbReference type="VEuPathDB" id="VectorBase:PHUM045460"/>
<dbReference type="InterPro" id="IPR039721">
    <property type="entry name" value="C5-epimerase"/>
</dbReference>
<proteinExistence type="predicted"/>
<organism>
    <name type="scientific">Pediculus humanus subsp. corporis</name>
    <name type="common">Body louse</name>
    <dbReference type="NCBI Taxonomy" id="121224"/>
    <lineage>
        <taxon>Eukaryota</taxon>
        <taxon>Metazoa</taxon>
        <taxon>Ecdysozoa</taxon>
        <taxon>Arthropoda</taxon>
        <taxon>Hexapoda</taxon>
        <taxon>Insecta</taxon>
        <taxon>Pterygota</taxon>
        <taxon>Neoptera</taxon>
        <taxon>Paraneoptera</taxon>
        <taxon>Psocodea</taxon>
        <taxon>Troctomorpha</taxon>
        <taxon>Phthiraptera</taxon>
        <taxon>Anoplura</taxon>
        <taxon>Pediculidae</taxon>
        <taxon>Pediculus</taxon>
    </lineage>
</organism>
<dbReference type="OMA" id="YIRIFLM"/>
<dbReference type="OrthoDB" id="5914444at2759"/>
<keyword evidence="1" id="KW-1133">Transmembrane helix</keyword>
<reference evidence="4" key="3">
    <citation type="submission" date="2020-05" db="UniProtKB">
        <authorList>
            <consortium name="EnsemblMetazoa"/>
        </authorList>
    </citation>
    <scope>IDENTIFICATION</scope>
    <source>
        <strain evidence="4">USDA</strain>
    </source>
</reference>
<dbReference type="GO" id="GO:0047464">
    <property type="term" value="F:heparosan-N-sulfate-glucuronate 5-epimerase activity"/>
    <property type="evidence" value="ECO:0007669"/>
    <property type="project" value="InterPro"/>
</dbReference>
<feature type="transmembrane region" description="Helical" evidence="1">
    <location>
        <begin position="7"/>
        <end position="25"/>
    </location>
</feature>